<dbReference type="CDD" id="cd00093">
    <property type="entry name" value="HTH_XRE"/>
    <property type="match status" value="1"/>
</dbReference>
<dbReference type="SUPFAM" id="SSF47413">
    <property type="entry name" value="lambda repressor-like DNA-binding domains"/>
    <property type="match status" value="1"/>
</dbReference>
<dbReference type="PANTHER" id="PTHR34475:SF1">
    <property type="entry name" value="CYTOSKELETON PROTEIN RODZ"/>
    <property type="match status" value="1"/>
</dbReference>
<keyword evidence="1" id="KW-0472">Membrane</keyword>
<keyword evidence="1" id="KW-1133">Transmembrane helix</keyword>
<accession>A0ABS9WY80</accession>
<dbReference type="InterPro" id="IPR010982">
    <property type="entry name" value="Lambda_DNA-bd_dom_sf"/>
</dbReference>
<evidence type="ECO:0000313" key="3">
    <source>
        <dbReference type="EMBL" id="MCI2282906.1"/>
    </source>
</evidence>
<dbReference type="InterPro" id="IPR001387">
    <property type="entry name" value="Cro/C1-type_HTH"/>
</dbReference>
<dbReference type="InterPro" id="IPR050400">
    <property type="entry name" value="Bact_Cytoskel_RodZ"/>
</dbReference>
<sequence length="320" mass="35678">MSKKTMTLSNDDTETNELSEHIEVVGPGQMLSEARQSLSLTTEDVAKKLNFKTRLVENIEQDLFDQKLPRTYNRGYLRSYAKLVNVDVIDVLSAYDMLGVAEVQRSEMQSFSNLTEKQAEHSRLMWFSYFIVAILCGLMILWWQQEPKLSVDEKISADLQASSTPAAVLNTEAEVLVPSKQTSSTQTPNDEVDPVELVIDSADSDQENIPNTTNEALDDLTEDQSINTISKDDKQPDVVISTAVFTFSGDCWVNIFDATGERIAWGVKKSGYVMTVNGQAPLKVTLGRPELATIMFDEQPIDMSTFSKGNIAKFTLPLNL</sequence>
<reference evidence="3" key="1">
    <citation type="submission" date="2022-01" db="EMBL/GenBank/DDBJ databases">
        <title>Colwellia maritima, isolated from seawater.</title>
        <authorList>
            <person name="Kristyanto S."/>
            <person name="Jung J."/>
            <person name="Jeon C.O."/>
        </authorList>
    </citation>
    <scope>NUCLEOTIDE SEQUENCE</scope>
    <source>
        <strain evidence="3">MSW7</strain>
    </source>
</reference>
<dbReference type="InterPro" id="IPR025194">
    <property type="entry name" value="RodZ-like_C"/>
</dbReference>
<dbReference type="Pfam" id="PF13464">
    <property type="entry name" value="RodZ_C"/>
    <property type="match status" value="1"/>
</dbReference>
<dbReference type="Gene3D" id="1.10.260.40">
    <property type="entry name" value="lambda repressor-like DNA-binding domains"/>
    <property type="match status" value="1"/>
</dbReference>
<dbReference type="PANTHER" id="PTHR34475">
    <property type="match status" value="1"/>
</dbReference>
<proteinExistence type="predicted"/>
<name>A0ABS9WY80_9GAMM</name>
<evidence type="ECO:0000313" key="4">
    <source>
        <dbReference type="Proteomes" id="UP001139646"/>
    </source>
</evidence>
<dbReference type="RefSeq" id="WP_242283984.1">
    <property type="nucleotide sequence ID" value="NZ_JAKKSL010000001.1"/>
</dbReference>
<dbReference type="Proteomes" id="UP001139646">
    <property type="component" value="Unassembled WGS sequence"/>
</dbReference>
<gene>
    <name evidence="3" type="ORF">L3081_05270</name>
</gene>
<organism evidence="3 4">
    <name type="scientific">Colwellia maritima</name>
    <dbReference type="NCBI Taxonomy" id="2912588"/>
    <lineage>
        <taxon>Bacteria</taxon>
        <taxon>Pseudomonadati</taxon>
        <taxon>Pseudomonadota</taxon>
        <taxon>Gammaproteobacteria</taxon>
        <taxon>Alteromonadales</taxon>
        <taxon>Colwelliaceae</taxon>
        <taxon>Colwellia</taxon>
    </lineage>
</organism>
<dbReference type="Pfam" id="PF13413">
    <property type="entry name" value="HTH_25"/>
    <property type="match status" value="1"/>
</dbReference>
<protein>
    <submittedName>
        <fullName evidence="3">DUF4115 domain-containing protein</fullName>
    </submittedName>
</protein>
<feature type="transmembrane region" description="Helical" evidence="1">
    <location>
        <begin position="124"/>
        <end position="143"/>
    </location>
</feature>
<feature type="domain" description="Cytoskeleton protein RodZ-like C-terminal" evidence="2">
    <location>
        <begin position="244"/>
        <end position="315"/>
    </location>
</feature>
<keyword evidence="1" id="KW-0812">Transmembrane</keyword>
<evidence type="ECO:0000256" key="1">
    <source>
        <dbReference type="SAM" id="Phobius"/>
    </source>
</evidence>
<dbReference type="EMBL" id="JAKKSL010000001">
    <property type="protein sequence ID" value="MCI2282906.1"/>
    <property type="molecule type" value="Genomic_DNA"/>
</dbReference>
<comment type="caution">
    <text evidence="3">The sequence shown here is derived from an EMBL/GenBank/DDBJ whole genome shotgun (WGS) entry which is preliminary data.</text>
</comment>
<keyword evidence="4" id="KW-1185">Reference proteome</keyword>
<evidence type="ECO:0000259" key="2">
    <source>
        <dbReference type="Pfam" id="PF13464"/>
    </source>
</evidence>